<sequence length="227" mass="24709">MDTHPSPDIDSPRRTEGSTSVINSLRIQCAQGIDVESPKFCGPSSSEYTLNVVSGNLKVKGVPVAILANSNSDPTTSFESSNLGRHGPLTKMISLDPLWDFTKDSAISLVHDWRDSVGLLYPIVSRSDMLRTTDTVFEIMESAQKDGLQSKTIVVAEALFHDETSQLKMVPAIGRTLAYGGRNEQAQKLYESISEVMEGVFLSPPDIRGTQLLTLVVWRAAPPSCLA</sequence>
<dbReference type="STRING" id="1182545.A0A072P2Y8"/>
<dbReference type="VEuPathDB" id="FungiDB:A1O9_09641"/>
<accession>A0A072P2Y8</accession>
<dbReference type="EMBL" id="AMGV01000010">
    <property type="protein sequence ID" value="KEF54474.1"/>
    <property type="molecule type" value="Genomic_DNA"/>
</dbReference>
<proteinExistence type="predicted"/>
<keyword evidence="2" id="KW-1185">Reference proteome</keyword>
<name>A0A072P2Y8_9EURO</name>
<dbReference type="GeneID" id="25284549"/>
<reference evidence="1 2" key="1">
    <citation type="submission" date="2013-03" db="EMBL/GenBank/DDBJ databases">
        <title>The Genome Sequence of Exophiala aquamarina CBS 119918.</title>
        <authorList>
            <consortium name="The Broad Institute Genomics Platform"/>
            <person name="Cuomo C."/>
            <person name="de Hoog S."/>
            <person name="Gorbushina A."/>
            <person name="Walker B."/>
            <person name="Young S.K."/>
            <person name="Zeng Q."/>
            <person name="Gargeya S."/>
            <person name="Fitzgerald M."/>
            <person name="Haas B."/>
            <person name="Abouelleil A."/>
            <person name="Allen A.W."/>
            <person name="Alvarado L."/>
            <person name="Arachchi H.M."/>
            <person name="Berlin A.M."/>
            <person name="Chapman S.B."/>
            <person name="Gainer-Dewar J."/>
            <person name="Goldberg J."/>
            <person name="Griggs A."/>
            <person name="Gujja S."/>
            <person name="Hansen M."/>
            <person name="Howarth C."/>
            <person name="Imamovic A."/>
            <person name="Ireland A."/>
            <person name="Larimer J."/>
            <person name="McCowan C."/>
            <person name="Murphy C."/>
            <person name="Pearson M."/>
            <person name="Poon T.W."/>
            <person name="Priest M."/>
            <person name="Roberts A."/>
            <person name="Saif S."/>
            <person name="Shea T."/>
            <person name="Sisk P."/>
            <person name="Sykes S."/>
            <person name="Wortman J."/>
            <person name="Nusbaum C."/>
            <person name="Birren B."/>
        </authorList>
    </citation>
    <scope>NUCLEOTIDE SEQUENCE [LARGE SCALE GENOMIC DNA]</scope>
    <source>
        <strain evidence="1 2">CBS 119918</strain>
    </source>
</reference>
<evidence type="ECO:0000313" key="2">
    <source>
        <dbReference type="Proteomes" id="UP000027920"/>
    </source>
</evidence>
<dbReference type="OrthoDB" id="3971593at2759"/>
<dbReference type="HOGENOM" id="CLU_1219697_0_0_1"/>
<dbReference type="AlphaFoldDB" id="A0A072P2Y8"/>
<comment type="caution">
    <text evidence="1">The sequence shown here is derived from an EMBL/GenBank/DDBJ whole genome shotgun (WGS) entry which is preliminary data.</text>
</comment>
<protein>
    <submittedName>
        <fullName evidence="1">Uncharacterized protein</fullName>
    </submittedName>
</protein>
<evidence type="ECO:0000313" key="1">
    <source>
        <dbReference type="EMBL" id="KEF54474.1"/>
    </source>
</evidence>
<organism evidence="1 2">
    <name type="scientific">Exophiala aquamarina CBS 119918</name>
    <dbReference type="NCBI Taxonomy" id="1182545"/>
    <lineage>
        <taxon>Eukaryota</taxon>
        <taxon>Fungi</taxon>
        <taxon>Dikarya</taxon>
        <taxon>Ascomycota</taxon>
        <taxon>Pezizomycotina</taxon>
        <taxon>Eurotiomycetes</taxon>
        <taxon>Chaetothyriomycetidae</taxon>
        <taxon>Chaetothyriales</taxon>
        <taxon>Herpotrichiellaceae</taxon>
        <taxon>Exophiala</taxon>
    </lineage>
</organism>
<dbReference type="RefSeq" id="XP_013257064.1">
    <property type="nucleotide sequence ID" value="XM_013401610.1"/>
</dbReference>
<dbReference type="Proteomes" id="UP000027920">
    <property type="component" value="Unassembled WGS sequence"/>
</dbReference>
<gene>
    <name evidence="1" type="ORF">A1O9_09641</name>
</gene>